<feature type="region of interest" description="Disordered" evidence="1">
    <location>
        <begin position="59"/>
        <end position="110"/>
    </location>
</feature>
<keyword evidence="4" id="KW-1185">Reference proteome</keyword>
<dbReference type="AlphaFoldDB" id="A0A7K0BRP5"/>
<gene>
    <name evidence="3" type="ORF">ACRB68_19210</name>
</gene>
<feature type="compositionally biased region" description="Low complexity" evidence="1">
    <location>
        <begin position="63"/>
        <end position="74"/>
    </location>
</feature>
<keyword evidence="2" id="KW-0812">Transmembrane</keyword>
<evidence type="ECO:0000313" key="4">
    <source>
        <dbReference type="Proteomes" id="UP000487268"/>
    </source>
</evidence>
<proteinExistence type="predicted"/>
<keyword evidence="2" id="KW-0472">Membrane</keyword>
<organism evidence="3 4">
    <name type="scientific">Actinomadura macrotermitis</name>
    <dbReference type="NCBI Taxonomy" id="2585200"/>
    <lineage>
        <taxon>Bacteria</taxon>
        <taxon>Bacillati</taxon>
        <taxon>Actinomycetota</taxon>
        <taxon>Actinomycetes</taxon>
        <taxon>Streptosporangiales</taxon>
        <taxon>Thermomonosporaceae</taxon>
        <taxon>Actinomadura</taxon>
    </lineage>
</organism>
<evidence type="ECO:0000313" key="3">
    <source>
        <dbReference type="EMBL" id="MQY03875.1"/>
    </source>
</evidence>
<dbReference type="OrthoDB" id="3479651at2"/>
<feature type="transmembrane region" description="Helical" evidence="2">
    <location>
        <begin position="12"/>
        <end position="34"/>
    </location>
</feature>
<protein>
    <submittedName>
        <fullName evidence="3">Uncharacterized protein</fullName>
    </submittedName>
</protein>
<comment type="caution">
    <text evidence="3">The sequence shown here is derived from an EMBL/GenBank/DDBJ whole genome shotgun (WGS) entry which is preliminary data.</text>
</comment>
<name>A0A7K0BRP5_9ACTN</name>
<sequence length="307" mass="33492">MRQRAERGEGAVSYIAVVLLIAAISAAVVTSSLGSQIVGFVDASVCKVFDQRCGSRPVAGNAGPSPSLLPTGPLTQPPLPTQVPRPSPGPPPPVPPPPKPKPPNPDQVETENALNETQIGRDALKWVHDNGIKVVYRKGGGSYWSDEDKVFYVDTNQSPENRANTFVHEVNHAKHRNEPDPKKMKKEEYVDKALDEETQGTVDAILNNQQLQQERGNGTPPATLLQNEYETASRNAINAENAARAKAQRPPLSPEEERKIGADAGRQRVKQAFQNGEVVSSVDGHTYPQNYGDSWDDANSCFLWIFC</sequence>
<dbReference type="Proteomes" id="UP000487268">
    <property type="component" value="Unassembled WGS sequence"/>
</dbReference>
<evidence type="ECO:0000256" key="2">
    <source>
        <dbReference type="SAM" id="Phobius"/>
    </source>
</evidence>
<dbReference type="RefSeq" id="WP_153531743.1">
    <property type="nucleotide sequence ID" value="NZ_WEGH01000001.1"/>
</dbReference>
<feature type="compositionally biased region" description="Pro residues" evidence="1">
    <location>
        <begin position="75"/>
        <end position="105"/>
    </location>
</feature>
<evidence type="ECO:0000256" key="1">
    <source>
        <dbReference type="SAM" id="MobiDB-lite"/>
    </source>
</evidence>
<dbReference type="EMBL" id="WEGH01000001">
    <property type="protein sequence ID" value="MQY03875.1"/>
    <property type="molecule type" value="Genomic_DNA"/>
</dbReference>
<keyword evidence="2" id="KW-1133">Transmembrane helix</keyword>
<reference evidence="3 4" key="1">
    <citation type="submission" date="2019-10" db="EMBL/GenBank/DDBJ databases">
        <title>Actinomadura rubteroloni sp. nov. and Actinomadura macrotermitis sp. nov., isolated from the gut of fungus growing-termite Macrotermes natalensis.</title>
        <authorList>
            <person name="Benndorf R."/>
            <person name="Martin K."/>
            <person name="Kuefner M."/>
            <person name="De Beer W."/>
            <person name="Kaster A.-K."/>
            <person name="Vollmers J."/>
            <person name="Poulsen M."/>
            <person name="Beemelmanns C."/>
        </authorList>
    </citation>
    <scope>NUCLEOTIDE SEQUENCE [LARGE SCALE GENOMIC DNA]</scope>
    <source>
        <strain evidence="3 4">RB68</strain>
    </source>
</reference>
<accession>A0A7K0BRP5</accession>